<dbReference type="GO" id="GO:0004040">
    <property type="term" value="F:amidase activity"/>
    <property type="evidence" value="ECO:0007669"/>
    <property type="project" value="InterPro"/>
</dbReference>
<evidence type="ECO:0000256" key="2">
    <source>
        <dbReference type="ARBA" id="ARBA00022801"/>
    </source>
</evidence>
<evidence type="ECO:0000259" key="3">
    <source>
        <dbReference type="SMART" id="SM00047"/>
    </source>
</evidence>
<dbReference type="EMBL" id="BJUY01000001">
    <property type="protein sequence ID" value="GEK90393.1"/>
    <property type="molecule type" value="Genomic_DNA"/>
</dbReference>
<proteinExistence type="inferred from homology"/>
<dbReference type="Pfam" id="PF01832">
    <property type="entry name" value="Glucosaminidase"/>
    <property type="match status" value="1"/>
</dbReference>
<name>A0A511ASW0_9LACT</name>
<dbReference type="InterPro" id="IPR002901">
    <property type="entry name" value="MGlyc_endo_b_GlcNAc-like_dom"/>
</dbReference>
<dbReference type="AlphaFoldDB" id="A0A511ASW0"/>
<evidence type="ECO:0000313" key="5">
    <source>
        <dbReference type="Proteomes" id="UP000321662"/>
    </source>
</evidence>
<sequence length="178" mass="20328">MTLTFFGTIALIGQTIEKDTERETDWTKEEFIKEVASYVVPLKSSHGIRPSVAIAQAILESNWGQSGLSRQENNYFGIKGQSNGRQYKTREYEEEWTEVFASFRSYPSLEASVRDYAELISGGTKWNPKLYRDVQEASSYQEAAQALYSAGYATDPSYPKKVIDIIETYDLDRFDNKN</sequence>
<evidence type="ECO:0000256" key="1">
    <source>
        <dbReference type="ARBA" id="ARBA00010266"/>
    </source>
</evidence>
<dbReference type="PANTHER" id="PTHR33308:SF9">
    <property type="entry name" value="PEPTIDOGLYCAN HYDROLASE FLGJ"/>
    <property type="match status" value="1"/>
</dbReference>
<accession>A0A511ASW0</accession>
<reference evidence="4 5" key="1">
    <citation type="submission" date="2019-07" db="EMBL/GenBank/DDBJ databases">
        <title>Whole genome shotgun sequence of Alkalibacterium kapii NBRC 103247.</title>
        <authorList>
            <person name="Hosoyama A."/>
            <person name="Uohara A."/>
            <person name="Ohji S."/>
            <person name="Ichikawa N."/>
        </authorList>
    </citation>
    <scope>NUCLEOTIDE SEQUENCE [LARGE SCALE GENOMIC DNA]</scope>
    <source>
        <strain evidence="4 5">NBRC 103247</strain>
    </source>
</reference>
<organism evidence="4 5">
    <name type="scientific">Alkalibacterium kapii</name>
    <dbReference type="NCBI Taxonomy" id="426704"/>
    <lineage>
        <taxon>Bacteria</taxon>
        <taxon>Bacillati</taxon>
        <taxon>Bacillota</taxon>
        <taxon>Bacilli</taxon>
        <taxon>Lactobacillales</taxon>
        <taxon>Carnobacteriaceae</taxon>
        <taxon>Alkalibacterium</taxon>
    </lineage>
</organism>
<dbReference type="Proteomes" id="UP000321662">
    <property type="component" value="Unassembled WGS sequence"/>
</dbReference>
<dbReference type="RefSeq" id="WP_186805030.1">
    <property type="nucleotide sequence ID" value="NZ_BJUY01000001.1"/>
</dbReference>
<feature type="domain" description="Mannosyl-glycoprotein endo-beta-N-acetylglucosamidase-like" evidence="3">
    <location>
        <begin position="20"/>
        <end position="175"/>
    </location>
</feature>
<comment type="caution">
    <text evidence="4">The sequence shown here is derived from an EMBL/GenBank/DDBJ whole genome shotgun (WGS) entry which is preliminary data.</text>
</comment>
<keyword evidence="5" id="KW-1185">Reference proteome</keyword>
<dbReference type="PANTHER" id="PTHR33308">
    <property type="entry name" value="PEPTIDOGLYCAN HYDROLASE FLGJ"/>
    <property type="match status" value="1"/>
</dbReference>
<gene>
    <name evidence="4" type="ORF">AKA01nite_00150</name>
</gene>
<dbReference type="InterPro" id="IPR051056">
    <property type="entry name" value="Glycosyl_Hydrolase_73"/>
</dbReference>
<dbReference type="SMART" id="SM00047">
    <property type="entry name" value="LYZ2"/>
    <property type="match status" value="1"/>
</dbReference>
<dbReference type="Gene3D" id="1.10.530.10">
    <property type="match status" value="1"/>
</dbReference>
<dbReference type="Gene3D" id="4.10.80.30">
    <property type="entry name" value="DNA polymerase, domain 6"/>
    <property type="match status" value="1"/>
</dbReference>
<protein>
    <recommendedName>
        <fullName evidence="3">Mannosyl-glycoprotein endo-beta-N-acetylglucosamidase-like domain-containing protein</fullName>
    </recommendedName>
</protein>
<dbReference type="PRINTS" id="PR01002">
    <property type="entry name" value="FLGFLGJ"/>
</dbReference>
<evidence type="ECO:0000313" key="4">
    <source>
        <dbReference type="EMBL" id="GEK90393.1"/>
    </source>
</evidence>
<comment type="similarity">
    <text evidence="1">Belongs to the glycosyl hydrolase 73 family.</text>
</comment>
<keyword evidence="2" id="KW-0378">Hydrolase</keyword>